<comment type="subcellular location">
    <subcellularLocation>
        <location evidence="1">Cell membrane</location>
        <topology evidence="1">Multi-pass membrane protein</topology>
    </subcellularLocation>
</comment>
<keyword evidence="5 6" id="KW-0472">Membrane</keyword>
<proteinExistence type="predicted"/>
<dbReference type="NCBIfam" id="TIGR03954">
    <property type="entry name" value="integ_memb_HG"/>
    <property type="match status" value="1"/>
</dbReference>
<evidence type="ECO:0000259" key="7">
    <source>
        <dbReference type="Pfam" id="PF12823"/>
    </source>
</evidence>
<dbReference type="PANTHER" id="PTHR40077:SF1">
    <property type="entry name" value="MEMBRANE PROTEIN"/>
    <property type="match status" value="1"/>
</dbReference>
<evidence type="ECO:0000256" key="4">
    <source>
        <dbReference type="ARBA" id="ARBA00022989"/>
    </source>
</evidence>
<comment type="caution">
    <text evidence="8">The sequence shown here is derived from an EMBL/GenBank/DDBJ whole genome shotgun (WGS) entry which is preliminary data.</text>
</comment>
<evidence type="ECO:0000313" key="8">
    <source>
        <dbReference type="EMBL" id="RMB08056.1"/>
    </source>
</evidence>
<dbReference type="GO" id="GO:0005886">
    <property type="term" value="C:plasma membrane"/>
    <property type="evidence" value="ECO:0007669"/>
    <property type="project" value="UniProtKB-SubCell"/>
</dbReference>
<gene>
    <name evidence="8" type="ORF">BXY39_2152</name>
</gene>
<organism evidence="8 9">
    <name type="scientific">Eilatimonas milleporae</name>
    <dbReference type="NCBI Taxonomy" id="911205"/>
    <lineage>
        <taxon>Bacteria</taxon>
        <taxon>Pseudomonadati</taxon>
        <taxon>Pseudomonadota</taxon>
        <taxon>Alphaproteobacteria</taxon>
        <taxon>Kordiimonadales</taxon>
        <taxon>Kordiimonadaceae</taxon>
        <taxon>Eilatimonas</taxon>
    </lineage>
</organism>
<keyword evidence="4 6" id="KW-1133">Transmembrane helix</keyword>
<dbReference type="InParanoid" id="A0A3M0CM91"/>
<feature type="domain" description="DUF3817" evidence="7">
    <location>
        <begin position="16"/>
        <end position="102"/>
    </location>
</feature>
<sequence length="110" mass="12156">MTGRNTPRLSWFDDIGRLRLAGYLEGTTLVTLLFVAVPFKHLAGYGGLVSVVGPIHGGSFVLYFVCAVSVVFARSFRWPETARIVIAALLPFGTFVNDRFLARKHRELSA</sequence>
<dbReference type="Pfam" id="PF12823">
    <property type="entry name" value="DUF3817"/>
    <property type="match status" value="1"/>
</dbReference>
<protein>
    <submittedName>
        <fullName evidence="8">Integral membrane protein</fullName>
    </submittedName>
</protein>
<dbReference type="RefSeq" id="WP_211332197.1">
    <property type="nucleotide sequence ID" value="NZ_REFR01000011.1"/>
</dbReference>
<dbReference type="InterPro" id="IPR023845">
    <property type="entry name" value="DUF3817_TM"/>
</dbReference>
<name>A0A3M0CM91_9PROT</name>
<evidence type="ECO:0000313" key="9">
    <source>
        <dbReference type="Proteomes" id="UP000271227"/>
    </source>
</evidence>
<keyword evidence="9" id="KW-1185">Reference proteome</keyword>
<evidence type="ECO:0000256" key="6">
    <source>
        <dbReference type="SAM" id="Phobius"/>
    </source>
</evidence>
<evidence type="ECO:0000256" key="2">
    <source>
        <dbReference type="ARBA" id="ARBA00022475"/>
    </source>
</evidence>
<feature type="transmembrane region" description="Helical" evidence="6">
    <location>
        <begin position="51"/>
        <end position="73"/>
    </location>
</feature>
<dbReference type="EMBL" id="REFR01000011">
    <property type="protein sequence ID" value="RMB08056.1"/>
    <property type="molecule type" value="Genomic_DNA"/>
</dbReference>
<keyword evidence="2" id="KW-1003">Cell membrane</keyword>
<dbReference type="PANTHER" id="PTHR40077">
    <property type="entry name" value="MEMBRANE PROTEIN-RELATED"/>
    <property type="match status" value="1"/>
</dbReference>
<evidence type="ECO:0000256" key="3">
    <source>
        <dbReference type="ARBA" id="ARBA00022692"/>
    </source>
</evidence>
<feature type="transmembrane region" description="Helical" evidence="6">
    <location>
        <begin position="20"/>
        <end position="39"/>
    </location>
</feature>
<dbReference type="Proteomes" id="UP000271227">
    <property type="component" value="Unassembled WGS sequence"/>
</dbReference>
<keyword evidence="3 6" id="KW-0812">Transmembrane</keyword>
<reference evidence="8 9" key="1">
    <citation type="submission" date="2018-10" db="EMBL/GenBank/DDBJ databases">
        <title>Genomic Encyclopedia of Archaeal and Bacterial Type Strains, Phase II (KMG-II): from individual species to whole genera.</title>
        <authorList>
            <person name="Goeker M."/>
        </authorList>
    </citation>
    <scope>NUCLEOTIDE SEQUENCE [LARGE SCALE GENOMIC DNA]</scope>
    <source>
        <strain evidence="8 9">DSM 25217</strain>
    </source>
</reference>
<evidence type="ECO:0000256" key="1">
    <source>
        <dbReference type="ARBA" id="ARBA00004651"/>
    </source>
</evidence>
<evidence type="ECO:0000256" key="5">
    <source>
        <dbReference type="ARBA" id="ARBA00023136"/>
    </source>
</evidence>
<accession>A0A3M0CM91</accession>
<dbReference type="AlphaFoldDB" id="A0A3M0CM91"/>